<evidence type="ECO:0000259" key="6">
    <source>
        <dbReference type="PROSITE" id="PS50850"/>
    </source>
</evidence>
<dbReference type="InterPro" id="IPR020846">
    <property type="entry name" value="MFS_dom"/>
</dbReference>
<evidence type="ECO:0000313" key="8">
    <source>
        <dbReference type="Proteomes" id="UP000799302"/>
    </source>
</evidence>
<dbReference type="AlphaFoldDB" id="A0A6A6UAD8"/>
<evidence type="ECO:0000256" key="4">
    <source>
        <dbReference type="ARBA" id="ARBA00023136"/>
    </source>
</evidence>
<feature type="transmembrane region" description="Helical" evidence="5">
    <location>
        <begin position="344"/>
        <end position="363"/>
    </location>
</feature>
<dbReference type="PANTHER" id="PTHR42718:SF1">
    <property type="entry name" value="LOW AFFINITY AMMONIUM TRANSPORTER"/>
    <property type="match status" value="1"/>
</dbReference>
<feature type="transmembrane region" description="Helical" evidence="5">
    <location>
        <begin position="170"/>
        <end position="190"/>
    </location>
</feature>
<name>A0A6A6UAD8_9PEZI</name>
<dbReference type="Gene3D" id="1.20.1250.20">
    <property type="entry name" value="MFS general substrate transporter like domains"/>
    <property type="match status" value="2"/>
</dbReference>
<reference evidence="7" key="1">
    <citation type="journal article" date="2020" name="Stud. Mycol.">
        <title>101 Dothideomycetes genomes: a test case for predicting lifestyles and emergence of pathogens.</title>
        <authorList>
            <person name="Haridas S."/>
            <person name="Albert R."/>
            <person name="Binder M."/>
            <person name="Bloem J."/>
            <person name="Labutti K."/>
            <person name="Salamov A."/>
            <person name="Andreopoulos B."/>
            <person name="Baker S."/>
            <person name="Barry K."/>
            <person name="Bills G."/>
            <person name="Bluhm B."/>
            <person name="Cannon C."/>
            <person name="Castanera R."/>
            <person name="Culley D."/>
            <person name="Daum C."/>
            <person name="Ezra D."/>
            <person name="Gonzalez J."/>
            <person name="Henrissat B."/>
            <person name="Kuo A."/>
            <person name="Liang C."/>
            <person name="Lipzen A."/>
            <person name="Lutzoni F."/>
            <person name="Magnuson J."/>
            <person name="Mondo S."/>
            <person name="Nolan M."/>
            <person name="Ohm R."/>
            <person name="Pangilinan J."/>
            <person name="Park H.-J."/>
            <person name="Ramirez L."/>
            <person name="Alfaro M."/>
            <person name="Sun H."/>
            <person name="Tritt A."/>
            <person name="Yoshinaga Y."/>
            <person name="Zwiers L.-H."/>
            <person name="Turgeon B."/>
            <person name="Goodwin S."/>
            <person name="Spatafora J."/>
            <person name="Crous P."/>
            <person name="Grigoriev I."/>
        </authorList>
    </citation>
    <scope>NUCLEOTIDE SEQUENCE</scope>
    <source>
        <strain evidence="7">CBS 115976</strain>
    </source>
</reference>
<dbReference type="PANTHER" id="PTHR42718">
    <property type="entry name" value="MAJOR FACILITATOR SUPERFAMILY MULTIDRUG TRANSPORTER MFSC"/>
    <property type="match status" value="1"/>
</dbReference>
<comment type="subcellular location">
    <subcellularLocation>
        <location evidence="1">Membrane</location>
        <topology evidence="1">Multi-pass membrane protein</topology>
    </subcellularLocation>
</comment>
<dbReference type="Proteomes" id="UP000799302">
    <property type="component" value="Unassembled WGS sequence"/>
</dbReference>
<dbReference type="OrthoDB" id="2428527at2759"/>
<feature type="transmembrane region" description="Helical" evidence="5">
    <location>
        <begin position="80"/>
        <end position="101"/>
    </location>
</feature>
<organism evidence="7 8">
    <name type="scientific">Microthyrium microscopicum</name>
    <dbReference type="NCBI Taxonomy" id="703497"/>
    <lineage>
        <taxon>Eukaryota</taxon>
        <taxon>Fungi</taxon>
        <taxon>Dikarya</taxon>
        <taxon>Ascomycota</taxon>
        <taxon>Pezizomycotina</taxon>
        <taxon>Dothideomycetes</taxon>
        <taxon>Dothideomycetes incertae sedis</taxon>
        <taxon>Microthyriales</taxon>
        <taxon>Microthyriaceae</taxon>
        <taxon>Microthyrium</taxon>
    </lineage>
</organism>
<dbReference type="InterPro" id="IPR011701">
    <property type="entry name" value="MFS"/>
</dbReference>
<dbReference type="Pfam" id="PF07690">
    <property type="entry name" value="MFS_1"/>
    <property type="match status" value="1"/>
</dbReference>
<feature type="transmembrane region" description="Helical" evidence="5">
    <location>
        <begin position="140"/>
        <end position="164"/>
    </location>
</feature>
<sequence length="480" mass="50937">MSESFSLPQEIAFVAVVCLAQLYTQIGLWQALVITHTLGDSLKINNPGTLSWLIAGYSLTVGTFILFAGRLGDLFGHKRLLLIGFLWLALWSLVAGLSVYSNYVLFIFARVLQGIGSALMMPNGIAVLGVAYQPGKRKNLAFAAFAACAPIGGALGAVFSALLALAWWPWSFYVFAIALVATAILGYFVIPDPLLAGNARKLSLRATITELDLPGATVGIASLVLINFAFNQAPIVGWSEPYVYVTLIIGVLLVPLFFYIELRLSPAPLIPFAVVKAEVAFVLAATACGWAAFGGWVFYLVQFWQVLRGVSPLLTGAMISPVIVSGSLAALVTGLLLHRIGPSWIMMIAMVCFTLGNVLIAIAPVDQTYWGLTFVATLVAPFGMDMSFPAATVILSNAVGKKHQGIAGSLVATVVNYSISLGLGFAGTAEVHVNNGGKTPEDLLKGYRGAEYVGIGLAALGLCISIIFLLKERQGSKKVS</sequence>
<protein>
    <submittedName>
        <fullName evidence="7">MFS general substrate transporter</fullName>
    </submittedName>
</protein>
<feature type="transmembrane region" description="Helical" evidence="5">
    <location>
        <begin position="280"/>
        <end position="301"/>
    </location>
</feature>
<feature type="transmembrane region" description="Helical" evidence="5">
    <location>
        <begin position="369"/>
        <end position="395"/>
    </location>
</feature>
<feature type="transmembrane region" description="Helical" evidence="5">
    <location>
        <begin position="449"/>
        <end position="470"/>
    </location>
</feature>
<dbReference type="CDD" id="cd17476">
    <property type="entry name" value="MFS_Amf1_MDR_like"/>
    <property type="match status" value="1"/>
</dbReference>
<evidence type="ECO:0000313" key="7">
    <source>
        <dbReference type="EMBL" id="KAF2669229.1"/>
    </source>
</evidence>
<dbReference type="EMBL" id="MU004235">
    <property type="protein sequence ID" value="KAF2669229.1"/>
    <property type="molecule type" value="Genomic_DNA"/>
</dbReference>
<dbReference type="PROSITE" id="PS50850">
    <property type="entry name" value="MFS"/>
    <property type="match status" value="1"/>
</dbReference>
<proteinExistence type="predicted"/>
<feature type="transmembrane region" description="Helical" evidence="5">
    <location>
        <begin position="50"/>
        <end position="68"/>
    </location>
</feature>
<evidence type="ECO:0000256" key="2">
    <source>
        <dbReference type="ARBA" id="ARBA00022692"/>
    </source>
</evidence>
<keyword evidence="2 5" id="KW-0812">Transmembrane</keyword>
<accession>A0A6A6UAD8</accession>
<gene>
    <name evidence="7" type="ORF">BT63DRAFT_372942</name>
</gene>
<feature type="transmembrane region" description="Helical" evidence="5">
    <location>
        <begin position="107"/>
        <end position="128"/>
    </location>
</feature>
<dbReference type="SUPFAM" id="SSF103473">
    <property type="entry name" value="MFS general substrate transporter"/>
    <property type="match status" value="1"/>
</dbReference>
<dbReference type="GO" id="GO:0022857">
    <property type="term" value="F:transmembrane transporter activity"/>
    <property type="evidence" value="ECO:0007669"/>
    <property type="project" value="InterPro"/>
</dbReference>
<dbReference type="GO" id="GO:0016020">
    <property type="term" value="C:membrane"/>
    <property type="evidence" value="ECO:0007669"/>
    <property type="project" value="UniProtKB-SubCell"/>
</dbReference>
<feature type="transmembrane region" description="Helical" evidence="5">
    <location>
        <begin position="12"/>
        <end position="38"/>
    </location>
</feature>
<evidence type="ECO:0000256" key="5">
    <source>
        <dbReference type="SAM" id="Phobius"/>
    </source>
</evidence>
<keyword evidence="8" id="KW-1185">Reference proteome</keyword>
<dbReference type="InterPro" id="IPR036259">
    <property type="entry name" value="MFS_trans_sf"/>
</dbReference>
<feature type="transmembrane region" description="Helical" evidence="5">
    <location>
        <begin position="242"/>
        <end position="260"/>
    </location>
</feature>
<feature type="transmembrane region" description="Helical" evidence="5">
    <location>
        <begin position="313"/>
        <end position="337"/>
    </location>
</feature>
<feature type="transmembrane region" description="Helical" evidence="5">
    <location>
        <begin position="211"/>
        <end position="230"/>
    </location>
</feature>
<keyword evidence="4 5" id="KW-0472">Membrane</keyword>
<evidence type="ECO:0000256" key="3">
    <source>
        <dbReference type="ARBA" id="ARBA00022989"/>
    </source>
</evidence>
<evidence type="ECO:0000256" key="1">
    <source>
        <dbReference type="ARBA" id="ARBA00004141"/>
    </source>
</evidence>
<keyword evidence="3 5" id="KW-1133">Transmembrane helix</keyword>
<feature type="transmembrane region" description="Helical" evidence="5">
    <location>
        <begin position="407"/>
        <end position="429"/>
    </location>
</feature>
<feature type="domain" description="Major facilitator superfamily (MFS) profile" evidence="6">
    <location>
        <begin position="13"/>
        <end position="473"/>
    </location>
</feature>